<keyword evidence="2" id="KW-0472">Membrane</keyword>
<keyword evidence="2" id="KW-0812">Transmembrane</keyword>
<feature type="compositionally biased region" description="Basic and acidic residues" evidence="1">
    <location>
        <begin position="231"/>
        <end position="241"/>
    </location>
</feature>
<dbReference type="AlphaFoldDB" id="A0A0D2JM58"/>
<feature type="compositionally biased region" description="Polar residues" evidence="1">
    <location>
        <begin position="89"/>
        <end position="99"/>
    </location>
</feature>
<protein>
    <submittedName>
        <fullName evidence="3">Uncharacterized protein</fullName>
    </submittedName>
</protein>
<keyword evidence="2" id="KW-1133">Transmembrane helix</keyword>
<keyword evidence="4" id="KW-1185">Reference proteome</keyword>
<dbReference type="EMBL" id="ARQD01000001">
    <property type="protein sequence ID" value="KIX85448.1"/>
    <property type="molecule type" value="Genomic_DNA"/>
</dbReference>
<feature type="compositionally biased region" description="Polar residues" evidence="1">
    <location>
        <begin position="345"/>
        <end position="361"/>
    </location>
</feature>
<dbReference type="NCBIfam" id="TIGR02532">
    <property type="entry name" value="IV_pilin_GFxxxE"/>
    <property type="match status" value="1"/>
</dbReference>
<feature type="transmembrane region" description="Helical" evidence="2">
    <location>
        <begin position="12"/>
        <end position="31"/>
    </location>
</feature>
<evidence type="ECO:0000313" key="4">
    <source>
        <dbReference type="Proteomes" id="UP000032214"/>
    </source>
</evidence>
<name>A0A0D2JM58_9BACT</name>
<feature type="region of interest" description="Disordered" evidence="1">
    <location>
        <begin position="297"/>
        <end position="361"/>
    </location>
</feature>
<proteinExistence type="predicted"/>
<sequence>MKYGFSLPELLIGITISSLLVAMTLGVFSTLTRTSRTVNFKIDYDIQSTLAYTRIQEDIIGACIPVQVAIQNMQKKEAQKAKQAQQEQNNGFENSTESASQIPPLDHIFVVETSNKQLNTLTCITNCPARVYWNNRLGKPRPMLARVIYRLEKEENSDGTSSYALYRQEGSDLSFDAYDPGSTQNRNHKILSNITSCTVVIKTLKVPEKKPNTSDRQTPESQESSVASADNKSEEKPQEREIIEFDSWNSDASEEDEPEQHNALPYQIIFTIKAGLTNAQRDTEQTLVINIASADAMSNVNDSPGTTASNSDSAQSKPEETQQSPQASVPMPQLTPTMPAIPQVGLQNESPIVPEPQSQSKVVHIRLVTIPEQGAS</sequence>
<evidence type="ECO:0000256" key="2">
    <source>
        <dbReference type="SAM" id="Phobius"/>
    </source>
</evidence>
<feature type="compositionally biased region" description="Polar residues" evidence="1">
    <location>
        <begin position="214"/>
        <end position="230"/>
    </location>
</feature>
<feature type="region of interest" description="Disordered" evidence="1">
    <location>
        <begin position="80"/>
        <end position="99"/>
    </location>
</feature>
<reference evidence="3 4" key="1">
    <citation type="journal article" date="2013" name="Proc. Natl. Acad. Sci. U.S.A.">
        <title>Candidate phylum TM6 genome recovered from a hospital sink biofilm provides genomic insights into this uncultivated phylum.</title>
        <authorList>
            <person name="McLean J.S."/>
            <person name="Lombardo M.J."/>
            <person name="Badger J.H."/>
            <person name="Edlund A."/>
            <person name="Novotny M."/>
            <person name="Yee-Greenbaum J."/>
            <person name="Vyahhi N."/>
            <person name="Hall A.P."/>
            <person name="Yang Y."/>
            <person name="Dupont C.L."/>
            <person name="Ziegler M.G."/>
            <person name="Chitsaz H."/>
            <person name="Allen A.E."/>
            <person name="Yooseph S."/>
            <person name="Tesler G."/>
            <person name="Pevzner P.A."/>
            <person name="Friedman R.M."/>
            <person name="Nealson K.H."/>
            <person name="Venter J.C."/>
            <person name="Lasken R.S."/>
        </authorList>
    </citation>
    <scope>NUCLEOTIDE SEQUENCE [LARGE SCALE GENOMIC DNA]</scope>
    <source>
        <strain evidence="3 4">TM6SC1</strain>
    </source>
</reference>
<feature type="compositionally biased region" description="Polar residues" evidence="1">
    <location>
        <begin position="297"/>
        <end position="327"/>
    </location>
</feature>
<evidence type="ECO:0000313" key="3">
    <source>
        <dbReference type="EMBL" id="KIX85448.1"/>
    </source>
</evidence>
<organism evidence="3 4">
    <name type="scientific">candidate division TM6 bacterium JCVI TM6SC1</name>
    <dbReference type="NCBI Taxonomy" id="1306947"/>
    <lineage>
        <taxon>Bacteria</taxon>
        <taxon>Candidatus Babelota</taxon>
        <taxon>Vermiphilus</taxon>
    </lineage>
</organism>
<dbReference type="Proteomes" id="UP000032214">
    <property type="component" value="Unassembled WGS sequence"/>
</dbReference>
<comment type="caution">
    <text evidence="3">The sequence shown here is derived from an EMBL/GenBank/DDBJ whole genome shotgun (WGS) entry which is preliminary data.</text>
</comment>
<evidence type="ECO:0000256" key="1">
    <source>
        <dbReference type="SAM" id="MobiDB-lite"/>
    </source>
</evidence>
<accession>A0A0D2JM58</accession>
<gene>
    <name evidence="3" type="ORF">J120_00520</name>
</gene>
<feature type="region of interest" description="Disordered" evidence="1">
    <location>
        <begin position="207"/>
        <end position="241"/>
    </location>
</feature>
<dbReference type="STRING" id="1306947.J120_00520"/>
<dbReference type="InterPro" id="IPR012902">
    <property type="entry name" value="N_methyl_site"/>
</dbReference>